<dbReference type="PROSITE" id="PS00631">
    <property type="entry name" value="CYTOSOL_AP"/>
    <property type="match status" value="1"/>
</dbReference>
<feature type="binding site" evidence="8">
    <location>
        <position position="282"/>
    </location>
    <ligand>
        <name>Mn(2+)</name>
        <dbReference type="ChEBI" id="CHEBI:29035"/>
        <label>2</label>
    </ligand>
</feature>
<dbReference type="eggNOG" id="COG0260">
    <property type="taxonomic scope" value="Bacteria"/>
</dbReference>
<dbReference type="RefSeq" id="WP_015253962.1">
    <property type="nucleotide sequence ID" value="NC_019897.1"/>
</dbReference>
<feature type="binding site" evidence="8">
    <location>
        <position position="282"/>
    </location>
    <ligand>
        <name>Mn(2+)</name>
        <dbReference type="ChEBI" id="CHEBI:29035"/>
        <label>1</label>
    </ligand>
</feature>
<dbReference type="InterPro" id="IPR000819">
    <property type="entry name" value="Peptidase_M17_C"/>
</dbReference>
<evidence type="ECO:0000256" key="7">
    <source>
        <dbReference type="ARBA" id="ARBA00049972"/>
    </source>
</evidence>
<dbReference type="GO" id="GO:0005737">
    <property type="term" value="C:cytoplasm"/>
    <property type="evidence" value="ECO:0007669"/>
    <property type="project" value="UniProtKB-SubCell"/>
</dbReference>
<protein>
    <recommendedName>
        <fullName evidence="8">Probable cytosol aminopeptidase</fullName>
        <ecNumber evidence="8">3.4.11.1</ecNumber>
    </recommendedName>
    <alternativeName>
        <fullName evidence="8">Leucine aminopeptidase</fullName>
        <shortName evidence="8">LAP</shortName>
        <ecNumber evidence="8">3.4.11.10</ecNumber>
    </alternativeName>
    <alternativeName>
        <fullName evidence="8">Leucyl aminopeptidase</fullName>
    </alternativeName>
</protein>
<dbReference type="PANTHER" id="PTHR11963:SF23">
    <property type="entry name" value="CYTOSOL AMINOPEPTIDASE"/>
    <property type="match status" value="1"/>
</dbReference>
<evidence type="ECO:0000256" key="4">
    <source>
        <dbReference type="ARBA" id="ARBA00022438"/>
    </source>
</evidence>
<evidence type="ECO:0000256" key="6">
    <source>
        <dbReference type="ARBA" id="ARBA00022801"/>
    </source>
</evidence>
<dbReference type="PRINTS" id="PR00481">
    <property type="entry name" value="LAMNOPPTDASE"/>
</dbReference>
<keyword evidence="8" id="KW-0479">Metal-binding</keyword>
<dbReference type="InterPro" id="IPR008283">
    <property type="entry name" value="Peptidase_M17_N"/>
</dbReference>
<accession>L0EC43</accession>
<dbReference type="EC" id="3.4.11.1" evidence="8"/>
<dbReference type="Proteomes" id="UP000010795">
    <property type="component" value="Chromosome"/>
</dbReference>
<gene>
    <name evidence="8" type="primary">pepA</name>
    <name evidence="10" type="ordered locus">Theco_1025</name>
</gene>
<comment type="catalytic activity">
    <reaction evidence="1 8">
        <text>Release of an N-terminal amino acid, Xaa-|-Yaa-, in which Xaa is preferably Leu, but may be other amino acids including Pro although not Arg or Lys, and Yaa may be Pro. Amino acid amides and methyl esters are also readily hydrolyzed, but rates on arylamides are exceedingly low.</text>
        <dbReference type="EC" id="3.4.11.1"/>
    </reaction>
</comment>
<dbReference type="Gene3D" id="3.40.630.10">
    <property type="entry name" value="Zn peptidases"/>
    <property type="match status" value="1"/>
</dbReference>
<dbReference type="CDD" id="cd00433">
    <property type="entry name" value="Peptidase_M17"/>
    <property type="match status" value="1"/>
</dbReference>
<dbReference type="MEROPS" id="M17.010"/>
<feature type="binding site" evidence="8">
    <location>
        <position position="359"/>
    </location>
    <ligand>
        <name>Mn(2+)</name>
        <dbReference type="ChEBI" id="CHEBI:29035"/>
        <label>1</label>
    </ligand>
</feature>
<evidence type="ECO:0000259" key="9">
    <source>
        <dbReference type="PROSITE" id="PS00631"/>
    </source>
</evidence>
<keyword evidence="11" id="KW-1185">Reference proteome</keyword>
<evidence type="ECO:0000256" key="8">
    <source>
        <dbReference type="HAMAP-Rule" id="MF_00181"/>
    </source>
</evidence>
<dbReference type="InterPro" id="IPR043472">
    <property type="entry name" value="Macro_dom-like"/>
</dbReference>
<dbReference type="NCBIfam" id="NF002074">
    <property type="entry name" value="PRK00913.1-4"/>
    <property type="match status" value="1"/>
</dbReference>
<dbReference type="HAMAP" id="MF_00181">
    <property type="entry name" value="Cytosol_peptidase_M17"/>
    <property type="match status" value="1"/>
</dbReference>
<dbReference type="Gene3D" id="3.40.220.10">
    <property type="entry name" value="Leucine Aminopeptidase, subunit E, domain 1"/>
    <property type="match status" value="1"/>
</dbReference>
<evidence type="ECO:0000256" key="3">
    <source>
        <dbReference type="ARBA" id="ARBA00009528"/>
    </source>
</evidence>
<evidence type="ECO:0000256" key="1">
    <source>
        <dbReference type="ARBA" id="ARBA00000135"/>
    </source>
</evidence>
<dbReference type="STRING" id="717605.Theco_1025"/>
<comment type="function">
    <text evidence="7 8">Presumably involved in the processing and regular turnover of intracellular proteins. Catalyzes the removal of unsubstituted N-terminal amino acids from various peptides.</text>
</comment>
<proteinExistence type="inferred from homology"/>
<comment type="catalytic activity">
    <reaction evidence="2 8">
        <text>Release of an N-terminal amino acid, preferentially leucine, but not glutamic or aspartic acids.</text>
        <dbReference type="EC" id="3.4.11.10"/>
    </reaction>
</comment>
<feature type="binding site" evidence="8">
    <location>
        <position position="277"/>
    </location>
    <ligand>
        <name>Mn(2+)</name>
        <dbReference type="ChEBI" id="CHEBI:29035"/>
        <label>2</label>
    </ligand>
</feature>
<dbReference type="PANTHER" id="PTHR11963">
    <property type="entry name" value="LEUCINE AMINOPEPTIDASE-RELATED"/>
    <property type="match status" value="1"/>
</dbReference>
<dbReference type="EC" id="3.4.11.10" evidence="8"/>
<dbReference type="NCBIfam" id="NF002073">
    <property type="entry name" value="PRK00913.1-2"/>
    <property type="match status" value="1"/>
</dbReference>
<evidence type="ECO:0000313" key="10">
    <source>
        <dbReference type="EMBL" id="AGA57204.1"/>
    </source>
</evidence>
<dbReference type="KEGG" id="tco:Theco_1025"/>
<dbReference type="NCBIfam" id="NF002083">
    <property type="entry name" value="PRK00913.3-5"/>
    <property type="match status" value="1"/>
</dbReference>
<evidence type="ECO:0000313" key="11">
    <source>
        <dbReference type="Proteomes" id="UP000010795"/>
    </source>
</evidence>
<dbReference type="HOGENOM" id="CLU_013734_2_2_9"/>
<evidence type="ECO:0000256" key="2">
    <source>
        <dbReference type="ARBA" id="ARBA00000967"/>
    </source>
</evidence>
<organism evidence="10 11">
    <name type="scientific">Thermobacillus composti (strain DSM 18247 / JCM 13945 / KWC4)</name>
    <dbReference type="NCBI Taxonomy" id="717605"/>
    <lineage>
        <taxon>Bacteria</taxon>
        <taxon>Bacillati</taxon>
        <taxon>Bacillota</taxon>
        <taxon>Bacilli</taxon>
        <taxon>Bacillales</taxon>
        <taxon>Paenibacillaceae</taxon>
        <taxon>Thermobacillus</taxon>
    </lineage>
</organism>
<feature type="binding site" evidence="8">
    <location>
        <position position="361"/>
    </location>
    <ligand>
        <name>Mn(2+)</name>
        <dbReference type="ChEBI" id="CHEBI:29035"/>
        <label>2</label>
    </ligand>
</feature>
<name>L0EC43_THECK</name>
<dbReference type="AlphaFoldDB" id="L0EC43"/>
<comment type="cofactor">
    <cofactor evidence="8">
        <name>Mn(2+)</name>
        <dbReference type="ChEBI" id="CHEBI:29035"/>
    </cofactor>
    <text evidence="8">Binds 2 manganese ions per subunit.</text>
</comment>
<feature type="binding site" evidence="8">
    <location>
        <position position="300"/>
    </location>
    <ligand>
        <name>Mn(2+)</name>
        <dbReference type="ChEBI" id="CHEBI:29035"/>
        <label>2</label>
    </ligand>
</feature>
<comment type="subcellular location">
    <subcellularLocation>
        <location evidence="8">Cytoplasm</location>
    </subcellularLocation>
</comment>
<keyword evidence="8" id="KW-0963">Cytoplasm</keyword>
<keyword evidence="5 8" id="KW-0645">Protease</keyword>
<dbReference type="SUPFAM" id="SSF52949">
    <property type="entry name" value="Macro domain-like"/>
    <property type="match status" value="1"/>
</dbReference>
<comment type="similarity">
    <text evidence="3 8">Belongs to the peptidase M17 family.</text>
</comment>
<keyword evidence="6 8" id="KW-0378">Hydrolase</keyword>
<keyword evidence="4 8" id="KW-0031">Aminopeptidase</keyword>
<evidence type="ECO:0000256" key="5">
    <source>
        <dbReference type="ARBA" id="ARBA00022670"/>
    </source>
</evidence>
<feature type="binding site" evidence="8">
    <location>
        <position position="361"/>
    </location>
    <ligand>
        <name>Mn(2+)</name>
        <dbReference type="ChEBI" id="CHEBI:29035"/>
        <label>1</label>
    </ligand>
</feature>
<feature type="active site" evidence="8">
    <location>
        <position position="289"/>
    </location>
</feature>
<feature type="active site" evidence="8">
    <location>
        <position position="363"/>
    </location>
</feature>
<dbReference type="EMBL" id="CP003255">
    <property type="protein sequence ID" value="AGA57204.1"/>
    <property type="molecule type" value="Genomic_DNA"/>
</dbReference>
<dbReference type="GO" id="GO:0030145">
    <property type="term" value="F:manganese ion binding"/>
    <property type="evidence" value="ECO:0007669"/>
    <property type="project" value="UniProtKB-UniRule"/>
</dbReference>
<dbReference type="Pfam" id="PF00883">
    <property type="entry name" value="Peptidase_M17"/>
    <property type="match status" value="1"/>
</dbReference>
<dbReference type="InterPro" id="IPR023042">
    <property type="entry name" value="Peptidase_M17_leu_NH2_pept"/>
</dbReference>
<dbReference type="Pfam" id="PF02789">
    <property type="entry name" value="Peptidase_M17_N"/>
    <property type="match status" value="1"/>
</dbReference>
<dbReference type="SUPFAM" id="SSF53187">
    <property type="entry name" value="Zn-dependent exopeptidases"/>
    <property type="match status" value="1"/>
</dbReference>
<sequence length="514" mass="53455">MGIELHYTSGLQEALESAGTAVVFAGPEAGEAAGKGDGLLPAALAEAIGRFAMSGLFKGEAGGTQTLPTLGTMKAGYVVLAGIGDGTADALRQAGAAAAKACKQLKTENICALIGPELLKGGAEKDAEEAVRLRAQALAEGFMLGAAARVPQRREQPEEPKLRVVFAPAEPAAGPSAEAFQAGIRRGRMFGEAVAYARRLTNLPGNMLTPEMLALEAEALANEFELDIEVIDEWTAAELEMGGLLGVGQGSANPPRMIVLHYEGAPDAKEKLGLVGKGITFDTGGISLKRADGMEEMISDMAGAAAVLGAMRVIAEAKPAVNVVAVIPAAENMPSDRALKPGDVLKTMSGRTVEVVNTDAEGRLVLADGLTTAIRRGATRLIDVATLTGAVMVALGDVATGAVTNDDAFLAELIEASRRTGERIWQLPSWPEYRKQLESDAADLKNSGGRHAGTITGGLFIGEFADGLPWIHLDIGGTAWLFKDRGWDMKGATGVMTRTLAEYVLQLGAARTTA</sequence>
<dbReference type="GO" id="GO:0070006">
    <property type="term" value="F:metalloaminopeptidase activity"/>
    <property type="evidence" value="ECO:0007669"/>
    <property type="project" value="InterPro"/>
</dbReference>
<dbReference type="GO" id="GO:0006508">
    <property type="term" value="P:proteolysis"/>
    <property type="evidence" value="ECO:0007669"/>
    <property type="project" value="UniProtKB-KW"/>
</dbReference>
<feature type="domain" description="Cytosol aminopeptidase" evidence="9">
    <location>
        <begin position="357"/>
        <end position="364"/>
    </location>
</feature>
<dbReference type="InterPro" id="IPR011356">
    <property type="entry name" value="Leucine_aapep/pepB"/>
</dbReference>
<reference evidence="11" key="1">
    <citation type="submission" date="2012-01" db="EMBL/GenBank/DDBJ databases">
        <title>Complete sequence of chromosome of Thermobacillus composti KWC4.</title>
        <authorList>
            <person name="Lucas S."/>
            <person name="Han J."/>
            <person name="Lapidus A."/>
            <person name="Cheng J.-F."/>
            <person name="Goodwin L."/>
            <person name="Pitluck S."/>
            <person name="Peters L."/>
            <person name="Ovchinnikova G."/>
            <person name="Teshima H."/>
            <person name="Detter J.C."/>
            <person name="Han C."/>
            <person name="Tapia R."/>
            <person name="Land M."/>
            <person name="Hauser L."/>
            <person name="Kyrpides N."/>
            <person name="Ivanova N."/>
            <person name="Pagani I."/>
            <person name="Anderson I."/>
            <person name="Woyke T."/>
        </authorList>
    </citation>
    <scope>NUCLEOTIDE SEQUENCE [LARGE SCALE GENOMIC DNA]</scope>
    <source>
        <strain evidence="11">DSM 18247 / JCM 13945 / KWC4</strain>
    </source>
</reference>
<keyword evidence="8" id="KW-0464">Manganese</keyword>